<evidence type="ECO:0000256" key="11">
    <source>
        <dbReference type="RuleBase" id="RU362031"/>
    </source>
</evidence>
<evidence type="ECO:0000256" key="3">
    <source>
        <dbReference type="ARBA" id="ARBA00007931"/>
    </source>
</evidence>
<evidence type="ECO:0000256" key="6">
    <source>
        <dbReference type="ARBA" id="ARBA00022801"/>
    </source>
</evidence>
<keyword evidence="10 11" id="KW-0472">Membrane</keyword>
<evidence type="ECO:0000256" key="1">
    <source>
        <dbReference type="ARBA" id="ARBA00001947"/>
    </source>
</evidence>
<gene>
    <name evidence="13" type="ORF">UC35_00735</name>
</gene>
<evidence type="ECO:0000256" key="10">
    <source>
        <dbReference type="ARBA" id="ARBA00023136"/>
    </source>
</evidence>
<dbReference type="RefSeq" id="WP_061495140.1">
    <property type="nucleotide sequence ID" value="NZ_CP010951.1"/>
</dbReference>
<comment type="subcellular location">
    <subcellularLocation>
        <location evidence="2">Membrane</location>
        <topology evidence="2">Multi-pass membrane protein</topology>
    </subcellularLocation>
</comment>
<dbReference type="PANTHER" id="PTHR42837:SF2">
    <property type="entry name" value="MEMBRANE METALLOPROTEASE ARASP2, CHLOROPLASTIC-RELATED"/>
    <property type="match status" value="1"/>
</dbReference>
<feature type="domain" description="PDZ" evidence="12">
    <location>
        <begin position="213"/>
        <end position="286"/>
    </location>
</feature>
<dbReference type="GO" id="GO:0004222">
    <property type="term" value="F:metalloendopeptidase activity"/>
    <property type="evidence" value="ECO:0007669"/>
    <property type="project" value="InterPro"/>
</dbReference>
<keyword evidence="8 11" id="KW-1133">Transmembrane helix</keyword>
<dbReference type="CDD" id="cd06163">
    <property type="entry name" value="S2P-M50_PDZ_RseP-like"/>
    <property type="match status" value="1"/>
</dbReference>
<dbReference type="GO" id="GO:0006508">
    <property type="term" value="P:proteolysis"/>
    <property type="evidence" value="ECO:0007669"/>
    <property type="project" value="UniProtKB-KW"/>
</dbReference>
<dbReference type="InterPro" id="IPR004387">
    <property type="entry name" value="Pept_M50_Zn"/>
</dbReference>
<feature type="transmembrane region" description="Helical" evidence="11">
    <location>
        <begin position="381"/>
        <end position="403"/>
    </location>
</feature>
<dbReference type="Proteomes" id="UP000070433">
    <property type="component" value="Chromosome"/>
</dbReference>
<evidence type="ECO:0000256" key="9">
    <source>
        <dbReference type="ARBA" id="ARBA00023049"/>
    </source>
</evidence>
<dbReference type="GO" id="GO:0046872">
    <property type="term" value="F:metal ion binding"/>
    <property type="evidence" value="ECO:0007669"/>
    <property type="project" value="UniProtKB-KW"/>
</dbReference>
<evidence type="ECO:0000256" key="2">
    <source>
        <dbReference type="ARBA" id="ARBA00004141"/>
    </source>
</evidence>
<dbReference type="EMBL" id="CP010951">
    <property type="protein sequence ID" value="AMO21664.1"/>
    <property type="molecule type" value="Genomic_DNA"/>
</dbReference>
<evidence type="ECO:0000256" key="8">
    <source>
        <dbReference type="ARBA" id="ARBA00022989"/>
    </source>
</evidence>
<proteinExistence type="inferred from homology"/>
<dbReference type="Gene3D" id="2.30.42.10">
    <property type="match status" value="2"/>
</dbReference>
<dbReference type="OrthoDB" id="9782003at2"/>
<comment type="cofactor">
    <cofactor evidence="1 11">
        <name>Zn(2+)</name>
        <dbReference type="ChEBI" id="CHEBI:29105"/>
    </cofactor>
</comment>
<reference evidence="13 14" key="1">
    <citation type="journal article" date="2014" name="Int. J. Syst. Evol. Microbiol.">
        <title>Ramlibacter solisilvae sp. nov., isolated from forest soil, and emended description of the genus Ramlibacter.</title>
        <authorList>
            <person name="Lee H.J."/>
            <person name="Lee S.H."/>
            <person name="Lee S.S."/>
            <person name="Lee J.S."/>
            <person name="Kim Y."/>
            <person name="Kim S.C."/>
            <person name="Jeon C.O."/>
        </authorList>
    </citation>
    <scope>NUCLEOTIDE SEQUENCE [LARGE SCALE GENOMIC DNA]</scope>
    <source>
        <strain evidence="13 14">5-10</strain>
    </source>
</reference>
<evidence type="ECO:0000259" key="12">
    <source>
        <dbReference type="SMART" id="SM00228"/>
    </source>
</evidence>
<dbReference type="SUPFAM" id="SSF50156">
    <property type="entry name" value="PDZ domain-like"/>
    <property type="match status" value="2"/>
</dbReference>
<dbReference type="InterPro" id="IPR001478">
    <property type="entry name" value="PDZ"/>
</dbReference>
<keyword evidence="4 13" id="KW-0645">Protease</keyword>
<evidence type="ECO:0000256" key="7">
    <source>
        <dbReference type="ARBA" id="ARBA00022833"/>
    </source>
</evidence>
<keyword evidence="5 11" id="KW-0812">Transmembrane</keyword>
<evidence type="ECO:0000256" key="4">
    <source>
        <dbReference type="ARBA" id="ARBA00022670"/>
    </source>
</evidence>
<evidence type="ECO:0000313" key="14">
    <source>
        <dbReference type="Proteomes" id="UP000070433"/>
    </source>
</evidence>
<dbReference type="AlphaFoldDB" id="A0A127JNS7"/>
<organism evidence="13 14">
    <name type="scientific">Ramlibacter tataouinensis</name>
    <dbReference type="NCBI Taxonomy" id="94132"/>
    <lineage>
        <taxon>Bacteria</taxon>
        <taxon>Pseudomonadati</taxon>
        <taxon>Pseudomonadota</taxon>
        <taxon>Betaproteobacteria</taxon>
        <taxon>Burkholderiales</taxon>
        <taxon>Comamonadaceae</taxon>
        <taxon>Ramlibacter</taxon>
    </lineage>
</organism>
<dbReference type="GO" id="GO:0016020">
    <property type="term" value="C:membrane"/>
    <property type="evidence" value="ECO:0007669"/>
    <property type="project" value="UniProtKB-SubCell"/>
</dbReference>
<keyword evidence="9 11" id="KW-0482">Metalloprotease</keyword>
<feature type="transmembrane region" description="Helical" evidence="11">
    <location>
        <begin position="429"/>
        <end position="446"/>
    </location>
</feature>
<keyword evidence="6 11" id="KW-0378">Hydrolase</keyword>
<protein>
    <recommendedName>
        <fullName evidence="11">Zinc metalloprotease</fullName>
        <ecNumber evidence="11">3.4.24.-</ecNumber>
    </recommendedName>
</protein>
<dbReference type="Pfam" id="PF02163">
    <property type="entry name" value="Peptidase_M50"/>
    <property type="match status" value="1"/>
</dbReference>
<evidence type="ECO:0000256" key="5">
    <source>
        <dbReference type="ARBA" id="ARBA00022692"/>
    </source>
</evidence>
<keyword evidence="11" id="KW-0479">Metal-binding</keyword>
<dbReference type="EC" id="3.4.24.-" evidence="11"/>
<comment type="similarity">
    <text evidence="3 11">Belongs to the peptidase M50B family.</text>
</comment>
<dbReference type="NCBIfam" id="TIGR00054">
    <property type="entry name" value="RIP metalloprotease RseP"/>
    <property type="match status" value="1"/>
</dbReference>
<name>A0A127JNS7_9BURK</name>
<dbReference type="InterPro" id="IPR036034">
    <property type="entry name" value="PDZ_sf"/>
</dbReference>
<keyword evidence="7 11" id="KW-0862">Zinc</keyword>
<evidence type="ECO:0000313" key="13">
    <source>
        <dbReference type="EMBL" id="AMO21664.1"/>
    </source>
</evidence>
<keyword evidence="14" id="KW-1185">Reference proteome</keyword>
<dbReference type="PANTHER" id="PTHR42837">
    <property type="entry name" value="REGULATOR OF SIGMA-E PROTEASE RSEP"/>
    <property type="match status" value="1"/>
</dbReference>
<sequence>MLTTILAFIVALGLLIAVHEYGHYRVAVACGVKVLRFSVGFGKTLYRYKPRKQRPGQDTEFVIGAFPLGGYVRMLDEREGDVPPEERHLAFNTQPLKSRAAIVAAGPLANLLLAVLLYAGVNWWGVQEPMAVLASPVPGSIAEQAGLRGGERVGAAGFDGDAMQPVRSFEDLRWLITRGALDGRDVRLQLEGGSRQPVLALSRLPVREADAQLFRRIGLIGPWTPPLIGELVDKGAAQRAGLRKGDLVLAVGGVDVADGMQLRERIRASVKNGQGARETWRVRREGQVLDLEVQPDAVPEGQAVVGRIGAYVGAPPETTVVRYGPVEGLWKGVVRTWEVSVMTLRMMGRMVIGQASIKNLSGPLTIADYAGKSASMGLTQYVVFLALISVSLGVLNLLPLPVLDGGHLMYYMYEAVTGRSISDAWMERLQRGGVAVLLLMMSIALFNDVSRLFG</sequence>
<dbReference type="SMART" id="SM00228">
    <property type="entry name" value="PDZ"/>
    <property type="match status" value="1"/>
</dbReference>
<accession>A0A127JNS7</accession>
<dbReference type="InterPro" id="IPR008915">
    <property type="entry name" value="Peptidase_M50"/>
</dbReference>
<dbReference type="PATRIC" id="fig|94132.3.peg.148"/>